<accession>A0A4V1IQB3</accession>
<evidence type="ECO:0000313" key="3">
    <source>
        <dbReference type="Proteomes" id="UP000269721"/>
    </source>
</evidence>
<gene>
    <name evidence="2" type="ORF">BDK51DRAFT_47426</name>
</gene>
<dbReference type="Proteomes" id="UP000269721">
    <property type="component" value="Unassembled WGS sequence"/>
</dbReference>
<dbReference type="EMBL" id="KZ998592">
    <property type="protein sequence ID" value="RKO85957.1"/>
    <property type="molecule type" value="Genomic_DNA"/>
</dbReference>
<feature type="region of interest" description="Disordered" evidence="1">
    <location>
        <begin position="50"/>
        <end position="70"/>
    </location>
</feature>
<sequence length="299" mass="32309">MTRAWPRNGTTPCTTSPSGSSSTARSRAARIVNYKELRVIRFIVNRTTRSPTRSTAGRHNPNFFTSEGHGSAKIVSQVDASVPTDVSTLHDQGPSVISTAIGLDRITTQQTPRTPQRRSGPSLRWARSSRPGGLRVANLTLPDPLISVSHARSPSGGFAIPASGDYCAWVTPKRDSSSDGTQGHPPSPSTTTHLHDEPPLHHPTAEGLEPPPSAPETEMLVLHQAADTPTSRPPCEEQALVSGPSTRRPIQQRAAPQRKTIRPATPQSHQRNDPTIRAHQRPPSPAQVATKIQQRRPPP</sequence>
<organism evidence="2 3">
    <name type="scientific">Blyttiomyces helicus</name>
    <dbReference type="NCBI Taxonomy" id="388810"/>
    <lineage>
        <taxon>Eukaryota</taxon>
        <taxon>Fungi</taxon>
        <taxon>Fungi incertae sedis</taxon>
        <taxon>Chytridiomycota</taxon>
        <taxon>Chytridiomycota incertae sedis</taxon>
        <taxon>Chytridiomycetes</taxon>
        <taxon>Chytridiomycetes incertae sedis</taxon>
        <taxon>Blyttiomyces</taxon>
    </lineage>
</organism>
<protein>
    <submittedName>
        <fullName evidence="2">Uncharacterized protein</fullName>
    </submittedName>
</protein>
<feature type="compositionally biased region" description="Basic and acidic residues" evidence="1">
    <location>
        <begin position="193"/>
        <end position="204"/>
    </location>
</feature>
<evidence type="ECO:0000256" key="1">
    <source>
        <dbReference type="SAM" id="MobiDB-lite"/>
    </source>
</evidence>
<evidence type="ECO:0000313" key="2">
    <source>
        <dbReference type="EMBL" id="RKO85957.1"/>
    </source>
</evidence>
<reference evidence="3" key="1">
    <citation type="journal article" date="2018" name="Nat. Microbiol.">
        <title>Leveraging single-cell genomics to expand the fungal tree of life.</title>
        <authorList>
            <person name="Ahrendt S.R."/>
            <person name="Quandt C.A."/>
            <person name="Ciobanu D."/>
            <person name="Clum A."/>
            <person name="Salamov A."/>
            <person name="Andreopoulos B."/>
            <person name="Cheng J.F."/>
            <person name="Woyke T."/>
            <person name="Pelin A."/>
            <person name="Henrissat B."/>
            <person name="Reynolds N.K."/>
            <person name="Benny G.L."/>
            <person name="Smith M.E."/>
            <person name="James T.Y."/>
            <person name="Grigoriev I.V."/>
        </authorList>
    </citation>
    <scope>NUCLEOTIDE SEQUENCE [LARGE SCALE GENOMIC DNA]</scope>
</reference>
<feature type="region of interest" description="Disordered" evidence="1">
    <location>
        <begin position="1"/>
        <end position="27"/>
    </location>
</feature>
<feature type="region of interest" description="Disordered" evidence="1">
    <location>
        <begin position="106"/>
        <end position="135"/>
    </location>
</feature>
<keyword evidence="3" id="KW-1185">Reference proteome</keyword>
<feature type="compositionally biased region" description="Low complexity" evidence="1">
    <location>
        <begin position="247"/>
        <end position="258"/>
    </location>
</feature>
<name>A0A4V1IQB3_9FUNG</name>
<feature type="region of interest" description="Disordered" evidence="1">
    <location>
        <begin position="171"/>
        <end position="299"/>
    </location>
</feature>
<feature type="compositionally biased region" description="Polar residues" evidence="1">
    <location>
        <begin position="50"/>
        <end position="65"/>
    </location>
</feature>
<feature type="compositionally biased region" description="Low complexity" evidence="1">
    <location>
        <begin position="107"/>
        <end position="118"/>
    </location>
</feature>
<dbReference type="AlphaFoldDB" id="A0A4V1IQB3"/>
<proteinExistence type="predicted"/>
<feature type="compositionally biased region" description="Low complexity" evidence="1">
    <location>
        <begin position="9"/>
        <end position="27"/>
    </location>
</feature>